<name>A0AC35FIX4_9BILA</name>
<evidence type="ECO:0000313" key="1">
    <source>
        <dbReference type="Proteomes" id="UP000887580"/>
    </source>
</evidence>
<evidence type="ECO:0000313" key="2">
    <source>
        <dbReference type="WBParaSite" id="PS1159_v2.g18003.t1"/>
    </source>
</evidence>
<protein>
    <submittedName>
        <fullName evidence="2">Uncharacterized protein</fullName>
    </submittedName>
</protein>
<dbReference type="WBParaSite" id="PS1159_v2.g18003.t1">
    <property type="protein sequence ID" value="PS1159_v2.g18003.t1"/>
    <property type="gene ID" value="PS1159_v2.g18003"/>
</dbReference>
<proteinExistence type="predicted"/>
<accession>A0AC35FIX4</accession>
<reference evidence="2" key="1">
    <citation type="submission" date="2022-11" db="UniProtKB">
        <authorList>
            <consortium name="WormBaseParasite"/>
        </authorList>
    </citation>
    <scope>IDENTIFICATION</scope>
</reference>
<organism evidence="1 2">
    <name type="scientific">Panagrolaimus sp. PS1159</name>
    <dbReference type="NCBI Taxonomy" id="55785"/>
    <lineage>
        <taxon>Eukaryota</taxon>
        <taxon>Metazoa</taxon>
        <taxon>Ecdysozoa</taxon>
        <taxon>Nematoda</taxon>
        <taxon>Chromadorea</taxon>
        <taxon>Rhabditida</taxon>
        <taxon>Tylenchina</taxon>
        <taxon>Panagrolaimomorpha</taxon>
        <taxon>Panagrolaimoidea</taxon>
        <taxon>Panagrolaimidae</taxon>
        <taxon>Panagrolaimus</taxon>
    </lineage>
</organism>
<sequence>MANKFLLIILLIPVFVSIGVNAVTCLDGNTNKTCTGQYCYYISYATYSNGNVVTNQTYQGCRDDFKIEMPPNSKAYWTFPVNHCQHFQTNQTDSTYQYFYGNVCDTRDNCTYHADSTDLVCAGFQTSPTLALLLTIIAGIFMAKIFMFFFELKWLKSFLDGFFGDKFNVYWTRTFCGFKK</sequence>
<dbReference type="Proteomes" id="UP000887580">
    <property type="component" value="Unplaced"/>
</dbReference>